<proteinExistence type="predicted"/>
<evidence type="ECO:0000256" key="1">
    <source>
        <dbReference type="SAM" id="MobiDB-lite"/>
    </source>
</evidence>
<reference evidence="2" key="1">
    <citation type="submission" date="2021-01" db="EMBL/GenBank/DDBJ databases">
        <authorList>
            <person name="Corre E."/>
            <person name="Pelletier E."/>
            <person name="Niang G."/>
            <person name="Scheremetjew M."/>
            <person name="Finn R."/>
            <person name="Kale V."/>
            <person name="Holt S."/>
            <person name="Cochrane G."/>
            <person name="Meng A."/>
            <person name="Brown T."/>
            <person name="Cohen L."/>
        </authorList>
    </citation>
    <scope>NUCLEOTIDE SEQUENCE</scope>
    <source>
        <strain evidence="2">OF101</strain>
    </source>
</reference>
<feature type="compositionally biased region" description="Basic residues" evidence="1">
    <location>
        <begin position="210"/>
        <end position="220"/>
    </location>
</feature>
<organism evidence="2">
    <name type="scientific">Alexandrium catenella</name>
    <name type="common">Red tide dinoflagellate</name>
    <name type="synonym">Gonyaulax catenella</name>
    <dbReference type="NCBI Taxonomy" id="2925"/>
    <lineage>
        <taxon>Eukaryota</taxon>
        <taxon>Sar</taxon>
        <taxon>Alveolata</taxon>
        <taxon>Dinophyceae</taxon>
        <taxon>Gonyaulacales</taxon>
        <taxon>Pyrocystaceae</taxon>
        <taxon>Alexandrium</taxon>
    </lineage>
</organism>
<feature type="compositionally biased region" description="Basic residues" evidence="1">
    <location>
        <begin position="88"/>
        <end position="100"/>
    </location>
</feature>
<sequence length="272" mass="29209">MPPPPMPGPGGGPGTPGMPGGPGGPPGMPGMPPGMGGMPGGGMPPFFDPNYQAQMMQAMQAQMQMMQGKDKKKKKDKKEKLVDPTSSRKLKASKREKGKRGLSPSHYALQSPTPYRGITETSATPHEPPKEPSTSVQPSHWLASGQPSATPQPQYPSVSEESHFVATTTAARPKKRAGKAGGAAEGTSDHWLPSRDASPCSSTSGGRDKAAKKKKKRRGRSREGRVELREGEDAEDQPAQDAPEAKKRARGDREPKRRRKSQSPKRKRKRSP</sequence>
<evidence type="ECO:0000313" key="2">
    <source>
        <dbReference type="EMBL" id="CAD9185952.1"/>
    </source>
</evidence>
<feature type="compositionally biased region" description="Basic and acidic residues" evidence="1">
    <location>
        <begin position="243"/>
        <end position="255"/>
    </location>
</feature>
<dbReference type="EMBL" id="HBGE01105222">
    <property type="protein sequence ID" value="CAD9185952.1"/>
    <property type="molecule type" value="Transcribed_RNA"/>
</dbReference>
<protein>
    <submittedName>
        <fullName evidence="2">Uncharacterized protein</fullName>
    </submittedName>
</protein>
<feature type="compositionally biased region" description="Polar residues" evidence="1">
    <location>
        <begin position="108"/>
        <end position="124"/>
    </location>
</feature>
<feature type="region of interest" description="Disordered" evidence="1">
    <location>
        <begin position="1"/>
        <end position="272"/>
    </location>
</feature>
<feature type="compositionally biased region" description="Polar residues" evidence="1">
    <location>
        <begin position="145"/>
        <end position="159"/>
    </location>
</feature>
<name>A0A7S1S8M3_ALECA</name>
<feature type="compositionally biased region" description="Low complexity" evidence="1">
    <location>
        <begin position="52"/>
        <end position="67"/>
    </location>
</feature>
<feature type="compositionally biased region" description="Basic and acidic residues" evidence="1">
    <location>
        <begin position="221"/>
        <end position="231"/>
    </location>
</feature>
<dbReference type="AlphaFoldDB" id="A0A7S1S8M3"/>
<feature type="compositionally biased region" description="Gly residues" evidence="1">
    <location>
        <begin position="33"/>
        <end position="43"/>
    </location>
</feature>
<feature type="compositionally biased region" description="Pro residues" evidence="1">
    <location>
        <begin position="1"/>
        <end position="10"/>
    </location>
</feature>
<gene>
    <name evidence="2" type="ORF">ACAT0790_LOCUS62726</name>
</gene>
<feature type="compositionally biased region" description="Gly residues" evidence="1">
    <location>
        <begin position="11"/>
        <end position="21"/>
    </location>
</feature>
<accession>A0A7S1S8M3</accession>
<feature type="compositionally biased region" description="Pro residues" evidence="1">
    <location>
        <begin position="22"/>
        <end position="32"/>
    </location>
</feature>
<feature type="compositionally biased region" description="Basic residues" evidence="1">
    <location>
        <begin position="256"/>
        <end position="272"/>
    </location>
</feature>